<dbReference type="GO" id="GO:0043596">
    <property type="term" value="C:nuclear replication fork"/>
    <property type="evidence" value="ECO:0007669"/>
    <property type="project" value="UniProtKB-ARBA"/>
</dbReference>
<keyword evidence="11" id="KW-0131">Cell cycle</keyword>
<dbReference type="Pfam" id="PF14551">
    <property type="entry name" value="MCM_N"/>
    <property type="match status" value="1"/>
</dbReference>
<evidence type="ECO:0000256" key="3">
    <source>
        <dbReference type="ARBA" id="ARBA00012551"/>
    </source>
</evidence>
<dbReference type="Gene3D" id="2.40.50.140">
    <property type="entry name" value="Nucleic acid-binding proteins"/>
    <property type="match status" value="1"/>
</dbReference>
<dbReference type="PROSITE" id="PS00847">
    <property type="entry name" value="MCM_1"/>
    <property type="match status" value="1"/>
</dbReference>
<gene>
    <name evidence="15" type="ORF">RDB_LOCUS74260</name>
</gene>
<keyword evidence="9 12" id="KW-0238">DNA-binding</keyword>
<dbReference type="PRINTS" id="PR01657">
    <property type="entry name" value="MCMFAMILY"/>
</dbReference>
<dbReference type="PANTHER" id="PTHR11630">
    <property type="entry name" value="DNA REPLICATION LICENSING FACTOR MCM FAMILY MEMBER"/>
    <property type="match status" value="1"/>
</dbReference>
<dbReference type="InterPro" id="IPR013320">
    <property type="entry name" value="ConA-like_dom_sf"/>
</dbReference>
<dbReference type="PRINTS" id="PR01661">
    <property type="entry name" value="MCMPROTEIN5"/>
</dbReference>
<dbReference type="InterPro" id="IPR018525">
    <property type="entry name" value="MCM_CS"/>
</dbReference>
<name>A0A8H3GNN7_9AGAM</name>
<dbReference type="PANTHER" id="PTHR11630:SF42">
    <property type="entry name" value="DNA REPLICATION LICENSING FACTOR MCM5"/>
    <property type="match status" value="1"/>
</dbReference>
<evidence type="ECO:0000256" key="11">
    <source>
        <dbReference type="ARBA" id="ARBA00023306"/>
    </source>
</evidence>
<dbReference type="PROSITE" id="PS50051">
    <property type="entry name" value="MCM_2"/>
    <property type="match status" value="1"/>
</dbReference>
<dbReference type="GO" id="GO:0000727">
    <property type="term" value="P:double-strand break repair via break-induced replication"/>
    <property type="evidence" value="ECO:0007669"/>
    <property type="project" value="TreeGrafter"/>
</dbReference>
<evidence type="ECO:0000259" key="13">
    <source>
        <dbReference type="PROSITE" id="PS50051"/>
    </source>
</evidence>
<dbReference type="GO" id="GO:0005656">
    <property type="term" value="C:nuclear pre-replicative complex"/>
    <property type="evidence" value="ECO:0007669"/>
    <property type="project" value="UniProtKB-ARBA"/>
</dbReference>
<dbReference type="InterPro" id="IPR001208">
    <property type="entry name" value="MCM_dom"/>
</dbReference>
<dbReference type="Proteomes" id="UP000663831">
    <property type="component" value="Unassembled WGS sequence"/>
</dbReference>
<dbReference type="Pfam" id="PF17207">
    <property type="entry name" value="MCM_OB"/>
    <property type="match status" value="1"/>
</dbReference>
<keyword evidence="7" id="KW-0347">Helicase</keyword>
<dbReference type="GO" id="GO:0006279">
    <property type="term" value="P:premeiotic DNA replication"/>
    <property type="evidence" value="ECO:0007669"/>
    <property type="project" value="UniProtKB-ARBA"/>
</dbReference>
<dbReference type="Gene3D" id="2.20.28.10">
    <property type="match status" value="1"/>
</dbReference>
<evidence type="ECO:0000256" key="12">
    <source>
        <dbReference type="RuleBase" id="RU004070"/>
    </source>
</evidence>
<dbReference type="Gene3D" id="3.30.1640.10">
    <property type="entry name" value="mini-chromosome maintenance (MCM) complex, chain A, domain 1"/>
    <property type="match status" value="1"/>
</dbReference>
<comment type="similarity">
    <text evidence="2 12">Belongs to the MCM family.</text>
</comment>
<dbReference type="InterPro" id="IPR027925">
    <property type="entry name" value="MCM_N"/>
</dbReference>
<dbReference type="InterPro" id="IPR012340">
    <property type="entry name" value="NA-bd_OB-fold"/>
</dbReference>
<dbReference type="GO" id="GO:0006270">
    <property type="term" value="P:DNA replication initiation"/>
    <property type="evidence" value="ECO:0007669"/>
    <property type="project" value="InterPro"/>
</dbReference>
<protein>
    <recommendedName>
        <fullName evidence="3">DNA helicase</fullName>
        <ecNumber evidence="3">3.6.4.12</ecNumber>
    </recommendedName>
</protein>
<dbReference type="EMBL" id="CAJMWV010002274">
    <property type="protein sequence ID" value="CAE6458856.1"/>
    <property type="molecule type" value="Genomic_DNA"/>
</dbReference>
<evidence type="ECO:0000256" key="2">
    <source>
        <dbReference type="ARBA" id="ARBA00008010"/>
    </source>
</evidence>
<evidence type="ECO:0000313" key="16">
    <source>
        <dbReference type="Proteomes" id="UP000663831"/>
    </source>
</evidence>
<reference evidence="15" key="1">
    <citation type="submission" date="2021-01" db="EMBL/GenBank/DDBJ databases">
        <authorList>
            <person name="Kaushik A."/>
        </authorList>
    </citation>
    <scope>NUCLEOTIDE SEQUENCE</scope>
    <source>
        <strain evidence="15">AG3-1AP</strain>
    </source>
</reference>
<dbReference type="Gene3D" id="2.60.120.260">
    <property type="entry name" value="Galactose-binding domain-like"/>
    <property type="match status" value="1"/>
</dbReference>
<evidence type="ECO:0000256" key="9">
    <source>
        <dbReference type="ARBA" id="ARBA00023125"/>
    </source>
</evidence>
<dbReference type="PROSITE" id="PS51762">
    <property type="entry name" value="GH16_2"/>
    <property type="match status" value="1"/>
</dbReference>
<dbReference type="FunFam" id="3.40.50.300:FF:000241">
    <property type="entry name" value="DNA helicase"/>
    <property type="match status" value="1"/>
</dbReference>
<evidence type="ECO:0000256" key="6">
    <source>
        <dbReference type="ARBA" id="ARBA00022801"/>
    </source>
</evidence>
<dbReference type="InterPro" id="IPR008928">
    <property type="entry name" value="6-hairpin_glycosidase_sf"/>
</dbReference>
<feature type="domain" description="GH16" evidence="14">
    <location>
        <begin position="1445"/>
        <end position="1670"/>
    </location>
</feature>
<dbReference type="SUPFAM" id="SSF48208">
    <property type="entry name" value="Six-hairpin glycosidases"/>
    <property type="match status" value="1"/>
</dbReference>
<keyword evidence="10" id="KW-0539">Nucleus</keyword>
<dbReference type="InterPro" id="IPR008048">
    <property type="entry name" value="MCM5"/>
</dbReference>
<dbReference type="CDD" id="cd00413">
    <property type="entry name" value="Glyco_hydrolase_16"/>
    <property type="match status" value="1"/>
</dbReference>
<dbReference type="InterPro" id="IPR054125">
    <property type="entry name" value="MCM5_C"/>
</dbReference>
<dbReference type="GO" id="GO:0005975">
    <property type="term" value="P:carbohydrate metabolic process"/>
    <property type="evidence" value="ECO:0007669"/>
    <property type="project" value="InterPro"/>
</dbReference>
<dbReference type="Gene3D" id="1.50.10.10">
    <property type="match status" value="1"/>
</dbReference>
<comment type="caution">
    <text evidence="15">The sequence shown here is derived from an EMBL/GenBank/DDBJ whole genome shotgun (WGS) entry which is preliminary data.</text>
</comment>
<dbReference type="InterPro" id="IPR041562">
    <property type="entry name" value="MCM_lid"/>
</dbReference>
<evidence type="ECO:0000256" key="7">
    <source>
        <dbReference type="ARBA" id="ARBA00022806"/>
    </source>
</evidence>
<evidence type="ECO:0000256" key="8">
    <source>
        <dbReference type="ARBA" id="ARBA00022840"/>
    </source>
</evidence>
<accession>A0A8H3GNN7</accession>
<dbReference type="Gene3D" id="2.60.120.200">
    <property type="match status" value="1"/>
</dbReference>
<dbReference type="InterPro" id="IPR033762">
    <property type="entry name" value="MCM_OB"/>
</dbReference>
<evidence type="ECO:0000256" key="5">
    <source>
        <dbReference type="ARBA" id="ARBA00022741"/>
    </source>
</evidence>
<keyword evidence="4" id="KW-0235">DNA replication</keyword>
<dbReference type="InterPro" id="IPR012341">
    <property type="entry name" value="6hp_glycosidase-like_sf"/>
</dbReference>
<dbReference type="InterPro" id="IPR000757">
    <property type="entry name" value="Beta-glucanase-like"/>
</dbReference>
<comment type="subcellular location">
    <subcellularLocation>
        <location evidence="1">Nucleus</location>
    </subcellularLocation>
</comment>
<organism evidence="15 16">
    <name type="scientific">Rhizoctonia solani</name>
    <dbReference type="NCBI Taxonomy" id="456999"/>
    <lineage>
        <taxon>Eukaryota</taxon>
        <taxon>Fungi</taxon>
        <taxon>Dikarya</taxon>
        <taxon>Basidiomycota</taxon>
        <taxon>Agaricomycotina</taxon>
        <taxon>Agaricomycetes</taxon>
        <taxon>Cantharellales</taxon>
        <taxon>Ceratobasidiaceae</taxon>
        <taxon>Rhizoctonia</taxon>
    </lineage>
</organism>
<dbReference type="CDD" id="cd17756">
    <property type="entry name" value="MCM5"/>
    <property type="match status" value="1"/>
</dbReference>
<proteinExistence type="inferred from homology"/>
<dbReference type="EC" id="3.6.4.12" evidence="3"/>
<keyword evidence="8 12" id="KW-0067">ATP-binding</keyword>
<dbReference type="SMART" id="SM00350">
    <property type="entry name" value="MCM"/>
    <property type="match status" value="1"/>
</dbReference>
<dbReference type="GO" id="GO:0004553">
    <property type="term" value="F:hydrolase activity, hydrolyzing O-glycosyl compounds"/>
    <property type="evidence" value="ECO:0007669"/>
    <property type="project" value="InterPro"/>
</dbReference>
<dbReference type="Pfam" id="PF00722">
    <property type="entry name" value="Glyco_hydro_16"/>
    <property type="match status" value="1"/>
</dbReference>
<dbReference type="SUPFAM" id="SSF50249">
    <property type="entry name" value="Nucleic acid-binding proteins"/>
    <property type="match status" value="1"/>
</dbReference>
<feature type="domain" description="MCM C-terminal AAA(+) ATPase" evidence="13">
    <location>
        <begin position="346"/>
        <end position="549"/>
    </location>
</feature>
<evidence type="ECO:0000313" key="15">
    <source>
        <dbReference type="EMBL" id="CAE6458856.1"/>
    </source>
</evidence>
<dbReference type="Gene3D" id="3.40.50.300">
    <property type="entry name" value="P-loop containing nucleotide triphosphate hydrolases"/>
    <property type="match status" value="1"/>
</dbReference>
<evidence type="ECO:0000256" key="10">
    <source>
        <dbReference type="ARBA" id="ARBA00023242"/>
    </source>
</evidence>
<dbReference type="InterPro" id="IPR031327">
    <property type="entry name" value="MCM"/>
</dbReference>
<dbReference type="InterPro" id="IPR027417">
    <property type="entry name" value="P-loop_NTPase"/>
</dbReference>
<dbReference type="GO" id="GO:0003697">
    <property type="term" value="F:single-stranded DNA binding"/>
    <property type="evidence" value="ECO:0007669"/>
    <property type="project" value="TreeGrafter"/>
</dbReference>
<dbReference type="Pfam" id="PF00493">
    <property type="entry name" value="MCM"/>
    <property type="match status" value="1"/>
</dbReference>
<dbReference type="Pfam" id="PF21933">
    <property type="entry name" value="MCM5_C"/>
    <property type="match status" value="1"/>
</dbReference>
<dbReference type="GO" id="GO:0043138">
    <property type="term" value="F:3'-5' DNA helicase activity"/>
    <property type="evidence" value="ECO:0007669"/>
    <property type="project" value="TreeGrafter"/>
</dbReference>
<sequence length="1691" mass="186286">MSAYDGNRTYTVNAAAYADENVSNERGDARNIEARLKQFLTEFRVRNEFVYRDKLRENVALKLFYLEVDTQDLVLYSDDLASAIQEQPGDVIPLFETAAVQVARQLLYPNIVQGSVQEKQDELARIIPSIQIMLRSGQNMTSFRDLAADKFSRLVRIPGIVVSVSVLASRATKLHLMCRACRATKIINPQQGLGGLGSGGDRGLPRVCDAEAPEGQKKNCGLDPFNIVHERCLFVDHQTIKLQEPPDMVPVGELPRHMLLSADRYLTSRVVPGSRIIATGIYSTYQAAKGRRDAASAPALRSAYLRVCGLDTSTSGATGSGRGSFGAQFTAADEVAFRALARTEGLYEKFAKSVAPSIYGSLDIKKAITCLLFGGSKRILPDNMNLRGDINVLLLGDPGTAKSQLLKFASPISVYTSGKGSSAAGLTAAVQRDPISREFFLEGGAMVLADGGVVCIDEFDKMRDEDRVAIHEAMEQQTISIAKAGITTVLNSRTSVLAAANPVFGRYDEGRSPGENIDFQTTILSRFDMIFIVRDEHNEARDKAIAKHVMNIHMDRAEDETDVEGEIDLDTMRRYVAFCKQTCAPRLSPESAELLSSHFVGLRKEIQQVERDNNERSSIPITIRQLEAITRISESLAKITLSPVVLPNHVEEAIRLFKSSTMDAVAAGSTDGLSRGELNEEVTKIDKELKRRLPVGWSTSYQSLVKEFVNQQGFTNHALERALFILEKREVIRYTAQRKVINRRLLVIATVIAFYAGTAHASYSALSKLVFEATPTNGPWQSYSFSPESRFHTPVSILFANGTISHANTIVAPEAYRLSLPPTTLHGLSAALTLDFGKNIAGIPTITFGEDSQPGEVFGMAFAESKQFISRTSDRAMDFFVDDGALFHTIKPGGVEEWTPQYRHMRGAFRYMTLFLNSTGAVSITNVRCFNNMMPHWEDLRDYGGFFYSSDEFLNKIWYAGAYTIQLSTIPSTTGRGHDHFMERYGYDNSAPAGTGYAVLTDGARRDRTVWAGDRAISTTAQHYTLNDANTSQTGLEWLFAQQDPLTGQMPYAAPPIDEWGSDTYHMWSMVVLYDTYFYAGGDKEWLLQPRLHVSGEDVSLWQAAQRAIDFSIKKLNAGPESQGKPGLLWVDHKLDWGRVDQGGYNLAANCIFVRALERMSQLAQDLGEAEKTPFWMELSNSVKHAINMELWDEAQGMYKDNTTSTLLPQDGNSLAVWFGVADSQAKATRISSGLTQNWNEYGAVAPESPGMISTFISGFELIAHFEAGESQRAIELIRLLWGYVWNAPYGVQSSLIEGYYKDGRCHYPFQAYDPSYISHAHPWASGPSIVLSRNVAGLKFTNSNHTTWSVIPEAQVDLEYAVAGVSSSDGRLLTSGWSMTSPWSLELAIKAPTGTRGVVGVPTFKHTMVRSLFIAPLAIAVASAATLTERQSTCACGYKDSTGAVWRESIVSDFTAGAESVLSQNYYKFTWQEDHANVPYGMQYTANNVYPYNDGLGIKTSAFSGSGRVQVGGIGTTRSDILYGSFRMRATIPKVPGVCFGFFTYQSDTQEADIEFLTSDADYYQRVHQTNQPGLVNGDTDPNAYKAVVIPGADFTAFHEHRLDWLPGSSKYYYDGSLKSTVSKNSPTVASSILANVWSDGGSGWTKGPPTQDAIANIYYIKGYFNSTSLSASQFNSRCAAASNKTPCSV</sequence>
<evidence type="ECO:0000256" key="1">
    <source>
        <dbReference type="ARBA" id="ARBA00004123"/>
    </source>
</evidence>
<dbReference type="Pfam" id="PF17389">
    <property type="entry name" value="Bac_rhamnosid6H"/>
    <property type="match status" value="1"/>
</dbReference>
<dbReference type="SUPFAM" id="SSF49899">
    <property type="entry name" value="Concanavalin A-like lectins/glucanases"/>
    <property type="match status" value="1"/>
</dbReference>
<evidence type="ECO:0000259" key="14">
    <source>
        <dbReference type="PROSITE" id="PS51762"/>
    </source>
</evidence>
<dbReference type="GO" id="GO:0042555">
    <property type="term" value="C:MCM complex"/>
    <property type="evidence" value="ECO:0007669"/>
    <property type="project" value="InterPro"/>
</dbReference>
<dbReference type="OrthoDB" id="3212931at2759"/>
<keyword evidence="6" id="KW-0378">Hydrolase</keyword>
<dbReference type="GO" id="GO:0005524">
    <property type="term" value="F:ATP binding"/>
    <property type="evidence" value="ECO:0007669"/>
    <property type="project" value="UniProtKB-KW"/>
</dbReference>
<dbReference type="GO" id="GO:0031261">
    <property type="term" value="C:DNA replication preinitiation complex"/>
    <property type="evidence" value="ECO:0007669"/>
    <property type="project" value="UniProtKB-ARBA"/>
</dbReference>
<keyword evidence="5 12" id="KW-0547">Nucleotide-binding</keyword>
<dbReference type="InterPro" id="IPR035396">
    <property type="entry name" value="Bac_rhamnosid6H"/>
</dbReference>
<dbReference type="Pfam" id="PF17855">
    <property type="entry name" value="MCM_lid"/>
    <property type="match status" value="1"/>
</dbReference>
<dbReference type="SUPFAM" id="SSF52540">
    <property type="entry name" value="P-loop containing nucleoside triphosphate hydrolases"/>
    <property type="match status" value="1"/>
</dbReference>
<dbReference type="GO" id="GO:0003688">
    <property type="term" value="F:DNA replication origin binding"/>
    <property type="evidence" value="ECO:0007669"/>
    <property type="project" value="InterPro"/>
</dbReference>
<evidence type="ECO:0000256" key="4">
    <source>
        <dbReference type="ARBA" id="ARBA00022705"/>
    </source>
</evidence>
<dbReference type="GO" id="GO:0017116">
    <property type="term" value="F:single-stranded DNA helicase activity"/>
    <property type="evidence" value="ECO:0007669"/>
    <property type="project" value="TreeGrafter"/>
</dbReference>